<organism evidence="3 4">
    <name type="scientific">Ramlibacter algicola</name>
    <dbReference type="NCBI Taxonomy" id="2795217"/>
    <lineage>
        <taxon>Bacteria</taxon>
        <taxon>Pseudomonadati</taxon>
        <taxon>Pseudomonadota</taxon>
        <taxon>Betaproteobacteria</taxon>
        <taxon>Burkholderiales</taxon>
        <taxon>Comamonadaceae</taxon>
        <taxon>Ramlibacter</taxon>
    </lineage>
</organism>
<dbReference type="Proteomes" id="UP000617041">
    <property type="component" value="Unassembled WGS sequence"/>
</dbReference>
<proteinExistence type="predicted"/>
<evidence type="ECO:0000256" key="1">
    <source>
        <dbReference type="SAM" id="Phobius"/>
    </source>
</evidence>
<keyword evidence="4" id="KW-1185">Reference proteome</keyword>
<evidence type="ECO:0000259" key="2">
    <source>
        <dbReference type="Pfam" id="PF14342"/>
    </source>
</evidence>
<dbReference type="AlphaFoldDB" id="A0A934UTN1"/>
<feature type="transmembrane region" description="Helical" evidence="1">
    <location>
        <begin position="84"/>
        <end position="107"/>
    </location>
</feature>
<feature type="transmembrane region" description="Helical" evidence="1">
    <location>
        <begin position="119"/>
        <end position="138"/>
    </location>
</feature>
<protein>
    <submittedName>
        <fullName evidence="3">DUF4396 domain-containing protein</fullName>
    </submittedName>
</protein>
<dbReference type="InterPro" id="IPR025509">
    <property type="entry name" value="DUF4396"/>
</dbReference>
<keyword evidence="1" id="KW-1133">Transmembrane helix</keyword>
<comment type="caution">
    <text evidence="3">The sequence shown here is derived from an EMBL/GenBank/DDBJ whole genome shotgun (WGS) entry which is preliminary data.</text>
</comment>
<dbReference type="RefSeq" id="WP_200790006.1">
    <property type="nucleotide sequence ID" value="NZ_JAEDAO010000001.1"/>
</dbReference>
<accession>A0A934UTN1</accession>
<gene>
    <name evidence="3" type="ORF">I8E28_20150</name>
</gene>
<dbReference type="EMBL" id="JAEDAO010000001">
    <property type="protein sequence ID" value="MBK0394928.1"/>
    <property type="molecule type" value="Genomic_DNA"/>
</dbReference>
<keyword evidence="1" id="KW-0472">Membrane</keyword>
<name>A0A934UTN1_9BURK</name>
<dbReference type="Pfam" id="PF14342">
    <property type="entry name" value="DUF4396"/>
    <property type="match status" value="1"/>
</dbReference>
<feature type="domain" description="DUF4396" evidence="2">
    <location>
        <begin position="17"/>
        <end position="148"/>
    </location>
</feature>
<feature type="transmembrane region" description="Helical" evidence="1">
    <location>
        <begin position="24"/>
        <end position="46"/>
    </location>
</feature>
<reference evidence="3" key="1">
    <citation type="submission" date="2020-12" db="EMBL/GenBank/DDBJ databases">
        <title>Ramlibacter sp. nov., isolated from a freshwater alga, Cryptomonas.</title>
        <authorList>
            <person name="Kim H.M."/>
            <person name="Jeon C.O."/>
        </authorList>
    </citation>
    <scope>NUCLEOTIDE SEQUENCE</scope>
    <source>
        <strain evidence="3">CrO1</strain>
    </source>
</reference>
<keyword evidence="1" id="KW-0812">Transmembrane</keyword>
<evidence type="ECO:0000313" key="4">
    <source>
        <dbReference type="Proteomes" id="UP000617041"/>
    </source>
</evidence>
<evidence type="ECO:0000313" key="3">
    <source>
        <dbReference type="EMBL" id="MBK0394928.1"/>
    </source>
</evidence>
<sequence>MPIANHAAPVAASSLKRTALQATLHCLSGCAVGEILGMVIGTAFGWSNGATIAISVALAFAFGYAFTMLPLLAAGMALRSAASVALAADSASVALMEVVDNAVMLVWPGAMNAGLDNGTFWLALAGSLLLAGAAAYPLNRALIARGKGHAVAHAHHGHGHAH</sequence>
<feature type="transmembrane region" description="Helical" evidence="1">
    <location>
        <begin position="52"/>
        <end position="72"/>
    </location>
</feature>